<dbReference type="GO" id="GO:0032543">
    <property type="term" value="P:mitochondrial translation"/>
    <property type="evidence" value="ECO:0007669"/>
    <property type="project" value="UniProtKB-ARBA"/>
</dbReference>
<organism evidence="7 8">
    <name type="scientific">Penicillium brevicompactum</name>
    <dbReference type="NCBI Taxonomy" id="5074"/>
    <lineage>
        <taxon>Eukaryota</taxon>
        <taxon>Fungi</taxon>
        <taxon>Dikarya</taxon>
        <taxon>Ascomycota</taxon>
        <taxon>Pezizomycotina</taxon>
        <taxon>Eurotiomycetes</taxon>
        <taxon>Eurotiomycetidae</taxon>
        <taxon>Eurotiales</taxon>
        <taxon>Aspergillaceae</taxon>
        <taxon>Penicillium</taxon>
    </lineage>
</organism>
<dbReference type="GO" id="GO:0005739">
    <property type="term" value="C:mitochondrion"/>
    <property type="evidence" value="ECO:0007669"/>
    <property type="project" value="UniProtKB-SubCell"/>
</dbReference>
<proteinExistence type="inferred from homology"/>
<sequence>MLPRLHRSASRLPNPVRFFSQTPIVPSKPLPPRIKINDADISISYLKGTGPGGQKINKTNSAVQIIHKPTGIVVKCQATRSQAHNCKTARSLLADRVEALEKGDKSRVALKAEAAKKKKASKMKKTKRKYRELDGKGKGKEDVEEEDEVEIVWDDEVESKAEVGESEVEKTGSSTSPSTKPGDSKDV</sequence>
<dbReference type="Proteomes" id="UP001148299">
    <property type="component" value="Unassembled WGS sequence"/>
</dbReference>
<comment type="subcellular location">
    <subcellularLocation>
        <location evidence="1">Mitochondrion</location>
    </subcellularLocation>
</comment>
<dbReference type="PANTHER" id="PTHR46203">
    <property type="entry name" value="PROBABLE PEPTIDE CHAIN RELEASE FACTOR C12ORF65"/>
    <property type="match status" value="1"/>
</dbReference>
<name>A0A9W9QRI9_PENBR</name>
<comment type="similarity">
    <text evidence="2">Belongs to the prokaryotic/mitochondrial release factor family.</text>
</comment>
<protein>
    <recommendedName>
        <fullName evidence="6">Prokaryotic-type class I peptide chain release factors domain-containing protein</fullName>
    </recommendedName>
</protein>
<gene>
    <name evidence="7" type="ORF">N7541_010773</name>
</gene>
<evidence type="ECO:0000256" key="4">
    <source>
        <dbReference type="ARBA" id="ARBA00023128"/>
    </source>
</evidence>
<dbReference type="SUPFAM" id="SSF75620">
    <property type="entry name" value="Release factor"/>
    <property type="match status" value="1"/>
</dbReference>
<accession>A0A9W9QRI9</accession>
<dbReference type="EMBL" id="JAPZBR010000008">
    <property type="protein sequence ID" value="KAJ5341649.1"/>
    <property type="molecule type" value="Genomic_DNA"/>
</dbReference>
<evidence type="ECO:0000259" key="6">
    <source>
        <dbReference type="Pfam" id="PF00472"/>
    </source>
</evidence>
<feature type="compositionally biased region" description="Basic residues" evidence="5">
    <location>
        <begin position="116"/>
        <end position="130"/>
    </location>
</feature>
<keyword evidence="8" id="KW-1185">Reference proteome</keyword>
<keyword evidence="4" id="KW-0496">Mitochondrion</keyword>
<dbReference type="FunFam" id="3.30.160.20:FF:000065">
    <property type="entry name" value="Peptidyl-tRNA hydrolase domain protein"/>
    <property type="match status" value="1"/>
</dbReference>
<reference evidence="7" key="1">
    <citation type="submission" date="2022-12" db="EMBL/GenBank/DDBJ databases">
        <authorList>
            <person name="Petersen C."/>
        </authorList>
    </citation>
    <scope>NUCLEOTIDE SEQUENCE</scope>
    <source>
        <strain evidence="7">IBT 35675</strain>
    </source>
</reference>
<dbReference type="Gene3D" id="3.30.160.20">
    <property type="match status" value="1"/>
</dbReference>
<dbReference type="PANTHER" id="PTHR46203:SF1">
    <property type="entry name" value="MITOCHONDRIAL TRANSLATION RELEASE FACTOR IN RESCUE"/>
    <property type="match status" value="1"/>
</dbReference>
<evidence type="ECO:0000313" key="7">
    <source>
        <dbReference type="EMBL" id="KAJ5341649.1"/>
    </source>
</evidence>
<evidence type="ECO:0000313" key="8">
    <source>
        <dbReference type="Proteomes" id="UP001148299"/>
    </source>
</evidence>
<feature type="compositionally biased region" description="Acidic residues" evidence="5">
    <location>
        <begin position="142"/>
        <end position="157"/>
    </location>
</feature>
<dbReference type="InterPro" id="IPR052405">
    <property type="entry name" value="Mito_Transl_Release_Factor"/>
</dbReference>
<reference evidence="7" key="2">
    <citation type="journal article" date="2023" name="IMA Fungus">
        <title>Comparative genomic study of the Penicillium genus elucidates a diverse pangenome and 15 lateral gene transfer events.</title>
        <authorList>
            <person name="Petersen C."/>
            <person name="Sorensen T."/>
            <person name="Nielsen M.R."/>
            <person name="Sondergaard T.E."/>
            <person name="Sorensen J.L."/>
            <person name="Fitzpatrick D.A."/>
            <person name="Frisvad J.C."/>
            <person name="Nielsen K.L."/>
        </authorList>
    </citation>
    <scope>NUCLEOTIDE SEQUENCE</scope>
    <source>
        <strain evidence="7">IBT 35675</strain>
    </source>
</reference>
<keyword evidence="3" id="KW-0809">Transit peptide</keyword>
<feature type="compositionally biased region" description="Basic and acidic residues" evidence="5">
    <location>
        <begin position="131"/>
        <end position="141"/>
    </location>
</feature>
<feature type="compositionally biased region" description="Basic and acidic residues" evidence="5">
    <location>
        <begin position="158"/>
        <end position="170"/>
    </location>
</feature>
<dbReference type="Pfam" id="PF00472">
    <property type="entry name" value="RF-1"/>
    <property type="match status" value="1"/>
</dbReference>
<dbReference type="AlphaFoldDB" id="A0A9W9QRI9"/>
<comment type="caution">
    <text evidence="7">The sequence shown here is derived from an EMBL/GenBank/DDBJ whole genome shotgun (WGS) entry which is preliminary data.</text>
</comment>
<dbReference type="GO" id="GO:0003747">
    <property type="term" value="F:translation release factor activity"/>
    <property type="evidence" value="ECO:0007669"/>
    <property type="project" value="InterPro"/>
</dbReference>
<dbReference type="InterPro" id="IPR000352">
    <property type="entry name" value="Pep_chain_release_fac_I"/>
</dbReference>
<evidence type="ECO:0000256" key="1">
    <source>
        <dbReference type="ARBA" id="ARBA00004173"/>
    </source>
</evidence>
<feature type="region of interest" description="Disordered" evidence="5">
    <location>
        <begin position="113"/>
        <end position="187"/>
    </location>
</feature>
<dbReference type="InterPro" id="IPR045853">
    <property type="entry name" value="Pep_chain_release_fac_I_sf"/>
</dbReference>
<feature type="compositionally biased region" description="Low complexity" evidence="5">
    <location>
        <begin position="171"/>
        <end position="181"/>
    </location>
</feature>
<evidence type="ECO:0000256" key="2">
    <source>
        <dbReference type="ARBA" id="ARBA00010835"/>
    </source>
</evidence>
<feature type="domain" description="Prokaryotic-type class I peptide chain release factors" evidence="6">
    <location>
        <begin position="34"/>
        <end position="131"/>
    </location>
</feature>
<evidence type="ECO:0000256" key="5">
    <source>
        <dbReference type="SAM" id="MobiDB-lite"/>
    </source>
</evidence>
<evidence type="ECO:0000256" key="3">
    <source>
        <dbReference type="ARBA" id="ARBA00022946"/>
    </source>
</evidence>